<evidence type="ECO:0000313" key="2">
    <source>
        <dbReference type="EMBL" id="GFH23784.1"/>
    </source>
</evidence>
<protein>
    <submittedName>
        <fullName evidence="2">Uncharacterized protein</fullName>
    </submittedName>
</protein>
<dbReference type="Proteomes" id="UP000485058">
    <property type="component" value="Unassembled WGS sequence"/>
</dbReference>
<accession>A0A699ZYK9</accession>
<feature type="region of interest" description="Disordered" evidence="1">
    <location>
        <begin position="69"/>
        <end position="92"/>
    </location>
</feature>
<evidence type="ECO:0000256" key="1">
    <source>
        <dbReference type="SAM" id="MobiDB-lite"/>
    </source>
</evidence>
<dbReference type="EMBL" id="BLLF01002361">
    <property type="protein sequence ID" value="GFH23784.1"/>
    <property type="molecule type" value="Genomic_DNA"/>
</dbReference>
<sequence>MAGSGRRHVCVQYRWPGALLVLWPPHRCGSDGTAGEQSGARLQLLQRHRWPLVLPFQVAPDQQCPEPCGYSLRQVPRPEPPTPPALRTRLHA</sequence>
<organism evidence="2 3">
    <name type="scientific">Haematococcus lacustris</name>
    <name type="common">Green alga</name>
    <name type="synonym">Haematococcus pluvialis</name>
    <dbReference type="NCBI Taxonomy" id="44745"/>
    <lineage>
        <taxon>Eukaryota</taxon>
        <taxon>Viridiplantae</taxon>
        <taxon>Chlorophyta</taxon>
        <taxon>core chlorophytes</taxon>
        <taxon>Chlorophyceae</taxon>
        <taxon>CS clade</taxon>
        <taxon>Chlamydomonadales</taxon>
        <taxon>Haematococcaceae</taxon>
        <taxon>Haematococcus</taxon>
    </lineage>
</organism>
<gene>
    <name evidence="2" type="ORF">HaLaN_21458</name>
</gene>
<reference evidence="2 3" key="1">
    <citation type="submission" date="2020-02" db="EMBL/GenBank/DDBJ databases">
        <title>Draft genome sequence of Haematococcus lacustris strain NIES-144.</title>
        <authorList>
            <person name="Morimoto D."/>
            <person name="Nakagawa S."/>
            <person name="Yoshida T."/>
            <person name="Sawayama S."/>
        </authorList>
    </citation>
    <scope>NUCLEOTIDE SEQUENCE [LARGE SCALE GENOMIC DNA]</scope>
    <source>
        <strain evidence="2 3">NIES-144</strain>
    </source>
</reference>
<name>A0A699ZYK9_HAELA</name>
<keyword evidence="3" id="KW-1185">Reference proteome</keyword>
<proteinExistence type="predicted"/>
<comment type="caution">
    <text evidence="2">The sequence shown here is derived from an EMBL/GenBank/DDBJ whole genome shotgun (WGS) entry which is preliminary data.</text>
</comment>
<evidence type="ECO:0000313" key="3">
    <source>
        <dbReference type="Proteomes" id="UP000485058"/>
    </source>
</evidence>
<dbReference type="AlphaFoldDB" id="A0A699ZYK9"/>